<keyword evidence="10" id="KW-0808">Transferase</keyword>
<name>A0A6J8DG60_MYTCO</name>
<evidence type="ECO:0000313" key="10">
    <source>
        <dbReference type="EMBL" id="CAC5406667.1"/>
    </source>
</evidence>
<protein>
    <submittedName>
        <fullName evidence="10">PRDM7_9</fullName>
        <ecNumber evidence="10">2.1.1.354</ecNumber>
    </submittedName>
</protein>
<organism evidence="10 11">
    <name type="scientific">Mytilus coruscus</name>
    <name type="common">Sea mussel</name>
    <dbReference type="NCBI Taxonomy" id="42192"/>
    <lineage>
        <taxon>Eukaryota</taxon>
        <taxon>Metazoa</taxon>
        <taxon>Spiralia</taxon>
        <taxon>Lophotrochozoa</taxon>
        <taxon>Mollusca</taxon>
        <taxon>Bivalvia</taxon>
        <taxon>Autobranchia</taxon>
        <taxon>Pteriomorphia</taxon>
        <taxon>Mytilida</taxon>
        <taxon>Mytiloidea</taxon>
        <taxon>Mytilidae</taxon>
        <taxon>Mytilinae</taxon>
        <taxon>Mytilus</taxon>
    </lineage>
</organism>
<dbReference type="EC" id="2.1.1.354" evidence="10"/>
<gene>
    <name evidence="10" type="ORF">MCOR_40218</name>
</gene>
<sequence>MIYAQISKYVLIVVYEECDGIGLAFSKDMFIVNNAETNITDEHWSLATLPAGLSIRPSEIPEAGYGVFAERSFPKGTRFGPYSGEITQNVDDCSYAWTVVRDDNSVKRYVDGYYKNNSNWLRYVNCPRTVHEENLYVLQLNNEIFYVTYECITPGTEFLVWYGPDYGEDLGLQRKPEDYQERFNEEDIRYVIENIIMVQEKLTKCFKQQWILRKNLICSMPRDPKFVLYD</sequence>
<dbReference type="PANTHER" id="PTHR16515:SF49">
    <property type="entry name" value="GASTRULA ZINC FINGER PROTEIN XLCGF49.1-LIKE-RELATED"/>
    <property type="match status" value="1"/>
</dbReference>
<evidence type="ECO:0000256" key="5">
    <source>
        <dbReference type="ARBA" id="ARBA00022833"/>
    </source>
</evidence>
<dbReference type="OrthoDB" id="6045818at2759"/>
<dbReference type="Gene3D" id="2.170.270.10">
    <property type="entry name" value="SET domain"/>
    <property type="match status" value="1"/>
</dbReference>
<dbReference type="InterPro" id="IPR050331">
    <property type="entry name" value="Zinc_finger"/>
</dbReference>
<dbReference type="Pfam" id="PF21549">
    <property type="entry name" value="PRDM2_PR"/>
    <property type="match status" value="1"/>
</dbReference>
<dbReference type="SMART" id="SM00317">
    <property type="entry name" value="SET"/>
    <property type="match status" value="1"/>
</dbReference>
<dbReference type="GO" id="GO:0032259">
    <property type="term" value="P:methylation"/>
    <property type="evidence" value="ECO:0007669"/>
    <property type="project" value="UniProtKB-KW"/>
</dbReference>
<accession>A0A6J8DG60</accession>
<evidence type="ECO:0000256" key="7">
    <source>
        <dbReference type="ARBA" id="ARBA00023163"/>
    </source>
</evidence>
<evidence type="ECO:0000256" key="6">
    <source>
        <dbReference type="ARBA" id="ARBA00023015"/>
    </source>
</evidence>
<keyword evidence="6" id="KW-0805">Transcription regulation</keyword>
<dbReference type="PANTHER" id="PTHR16515">
    <property type="entry name" value="PR DOMAIN ZINC FINGER PROTEIN"/>
    <property type="match status" value="1"/>
</dbReference>
<keyword evidence="5" id="KW-0862">Zinc</keyword>
<feature type="domain" description="SET" evidence="9">
    <location>
        <begin position="51"/>
        <end position="163"/>
    </location>
</feature>
<dbReference type="GO" id="GO:0008270">
    <property type="term" value="F:zinc ion binding"/>
    <property type="evidence" value="ECO:0007669"/>
    <property type="project" value="UniProtKB-KW"/>
</dbReference>
<reference evidence="10 11" key="1">
    <citation type="submission" date="2020-06" db="EMBL/GenBank/DDBJ databases">
        <authorList>
            <person name="Li R."/>
            <person name="Bekaert M."/>
        </authorList>
    </citation>
    <scope>NUCLEOTIDE SEQUENCE [LARGE SCALE GENOMIC DNA]</scope>
    <source>
        <strain evidence="11">wild</strain>
    </source>
</reference>
<dbReference type="GO" id="GO:0140999">
    <property type="term" value="F:histone H3K4 trimethyltransferase activity"/>
    <property type="evidence" value="ECO:0007669"/>
    <property type="project" value="UniProtKB-EC"/>
</dbReference>
<keyword evidence="11" id="KW-1185">Reference proteome</keyword>
<dbReference type="PROSITE" id="PS50280">
    <property type="entry name" value="SET"/>
    <property type="match status" value="1"/>
</dbReference>
<evidence type="ECO:0000313" key="11">
    <source>
        <dbReference type="Proteomes" id="UP000507470"/>
    </source>
</evidence>
<keyword evidence="2" id="KW-0479">Metal-binding</keyword>
<keyword evidence="10" id="KW-0489">Methyltransferase</keyword>
<evidence type="ECO:0000256" key="2">
    <source>
        <dbReference type="ARBA" id="ARBA00022723"/>
    </source>
</evidence>
<keyword evidence="4" id="KW-0863">Zinc-finger</keyword>
<evidence type="ECO:0000256" key="4">
    <source>
        <dbReference type="ARBA" id="ARBA00022771"/>
    </source>
</evidence>
<dbReference type="SUPFAM" id="SSF82199">
    <property type="entry name" value="SET domain"/>
    <property type="match status" value="1"/>
</dbReference>
<comment type="subcellular location">
    <subcellularLocation>
        <location evidence="1">Nucleus</location>
    </subcellularLocation>
</comment>
<dbReference type="GO" id="GO:0005634">
    <property type="term" value="C:nucleus"/>
    <property type="evidence" value="ECO:0007669"/>
    <property type="project" value="UniProtKB-SubCell"/>
</dbReference>
<keyword evidence="3" id="KW-0677">Repeat</keyword>
<evidence type="ECO:0000256" key="1">
    <source>
        <dbReference type="ARBA" id="ARBA00004123"/>
    </source>
</evidence>
<dbReference type="InterPro" id="IPR046341">
    <property type="entry name" value="SET_dom_sf"/>
</dbReference>
<evidence type="ECO:0000256" key="8">
    <source>
        <dbReference type="ARBA" id="ARBA00023242"/>
    </source>
</evidence>
<proteinExistence type="predicted"/>
<dbReference type="GO" id="GO:0010468">
    <property type="term" value="P:regulation of gene expression"/>
    <property type="evidence" value="ECO:0007669"/>
    <property type="project" value="TreeGrafter"/>
</dbReference>
<keyword evidence="8" id="KW-0539">Nucleus</keyword>
<dbReference type="InterPro" id="IPR001214">
    <property type="entry name" value="SET_dom"/>
</dbReference>
<dbReference type="AlphaFoldDB" id="A0A6J8DG60"/>
<dbReference type="Proteomes" id="UP000507470">
    <property type="component" value="Unassembled WGS sequence"/>
</dbReference>
<evidence type="ECO:0000256" key="3">
    <source>
        <dbReference type="ARBA" id="ARBA00022737"/>
    </source>
</evidence>
<evidence type="ECO:0000259" key="9">
    <source>
        <dbReference type="PROSITE" id="PS50280"/>
    </source>
</evidence>
<keyword evidence="7" id="KW-0804">Transcription</keyword>
<dbReference type="EMBL" id="CACVKT020007264">
    <property type="protein sequence ID" value="CAC5406667.1"/>
    <property type="molecule type" value="Genomic_DNA"/>
</dbReference>